<evidence type="ECO:0000256" key="1">
    <source>
        <dbReference type="SAM" id="SignalP"/>
    </source>
</evidence>
<accession>A0A3N4I6C9</accession>
<feature type="chain" id="PRO_5017932399" evidence="1">
    <location>
        <begin position="19"/>
        <end position="105"/>
    </location>
</feature>
<sequence>MQFEILTLLFTLLAVTLARSVDTSDCTRLDKRAGGKHSDLAKSVMHNAMANEAEKHWWDVFLAGCGQNRKDEMTRQGVPTEEQLTRMRNVQPVEISDAKFSSHRK</sequence>
<evidence type="ECO:0000313" key="3">
    <source>
        <dbReference type="Proteomes" id="UP000275078"/>
    </source>
</evidence>
<keyword evidence="3" id="KW-1185">Reference proteome</keyword>
<dbReference type="AlphaFoldDB" id="A0A3N4I6C9"/>
<proteinExistence type="predicted"/>
<reference evidence="2 3" key="1">
    <citation type="journal article" date="2018" name="Nat. Ecol. Evol.">
        <title>Pezizomycetes genomes reveal the molecular basis of ectomycorrhizal truffle lifestyle.</title>
        <authorList>
            <person name="Murat C."/>
            <person name="Payen T."/>
            <person name="Noel B."/>
            <person name="Kuo A."/>
            <person name="Morin E."/>
            <person name="Chen J."/>
            <person name="Kohler A."/>
            <person name="Krizsan K."/>
            <person name="Balestrini R."/>
            <person name="Da Silva C."/>
            <person name="Montanini B."/>
            <person name="Hainaut M."/>
            <person name="Levati E."/>
            <person name="Barry K.W."/>
            <person name="Belfiori B."/>
            <person name="Cichocki N."/>
            <person name="Clum A."/>
            <person name="Dockter R.B."/>
            <person name="Fauchery L."/>
            <person name="Guy J."/>
            <person name="Iotti M."/>
            <person name="Le Tacon F."/>
            <person name="Lindquist E.A."/>
            <person name="Lipzen A."/>
            <person name="Malagnac F."/>
            <person name="Mello A."/>
            <person name="Molinier V."/>
            <person name="Miyauchi S."/>
            <person name="Poulain J."/>
            <person name="Riccioni C."/>
            <person name="Rubini A."/>
            <person name="Sitrit Y."/>
            <person name="Splivallo R."/>
            <person name="Traeger S."/>
            <person name="Wang M."/>
            <person name="Zifcakova L."/>
            <person name="Wipf D."/>
            <person name="Zambonelli A."/>
            <person name="Paolocci F."/>
            <person name="Nowrousian M."/>
            <person name="Ottonello S."/>
            <person name="Baldrian P."/>
            <person name="Spatafora J.W."/>
            <person name="Henrissat B."/>
            <person name="Nagy L.G."/>
            <person name="Aury J.M."/>
            <person name="Wincker P."/>
            <person name="Grigoriev I.V."/>
            <person name="Bonfante P."/>
            <person name="Martin F.M."/>
        </authorList>
    </citation>
    <scope>NUCLEOTIDE SEQUENCE [LARGE SCALE GENOMIC DNA]</scope>
    <source>
        <strain evidence="2 3">RN42</strain>
    </source>
</reference>
<dbReference type="EMBL" id="ML119727">
    <property type="protein sequence ID" value="RPA77374.1"/>
    <property type="molecule type" value="Genomic_DNA"/>
</dbReference>
<name>A0A3N4I6C9_ASCIM</name>
<feature type="signal peptide" evidence="1">
    <location>
        <begin position="1"/>
        <end position="18"/>
    </location>
</feature>
<evidence type="ECO:0000313" key="2">
    <source>
        <dbReference type="EMBL" id="RPA77374.1"/>
    </source>
</evidence>
<organism evidence="2 3">
    <name type="scientific">Ascobolus immersus RN42</name>
    <dbReference type="NCBI Taxonomy" id="1160509"/>
    <lineage>
        <taxon>Eukaryota</taxon>
        <taxon>Fungi</taxon>
        <taxon>Dikarya</taxon>
        <taxon>Ascomycota</taxon>
        <taxon>Pezizomycotina</taxon>
        <taxon>Pezizomycetes</taxon>
        <taxon>Pezizales</taxon>
        <taxon>Ascobolaceae</taxon>
        <taxon>Ascobolus</taxon>
    </lineage>
</organism>
<keyword evidence="1" id="KW-0732">Signal</keyword>
<dbReference type="Proteomes" id="UP000275078">
    <property type="component" value="Unassembled WGS sequence"/>
</dbReference>
<gene>
    <name evidence="2" type="ORF">BJ508DRAFT_330228</name>
</gene>
<protein>
    <submittedName>
        <fullName evidence="2">Uncharacterized protein</fullName>
    </submittedName>
</protein>